<dbReference type="HOGENOM" id="CLU_1846911_0_0_1"/>
<protein>
    <submittedName>
        <fullName evidence="2">Protein CBG12737</fullName>
    </submittedName>
</protein>
<sequence length="139" mass="16599">MLSFLICFCKQSNSLSDLFYPPPLLRRRNIFRKGKRTFIPKSRQLLRFRMQGFKDDCCCILILILLVSTLDAYPISSAAVMTVEDGFEIEKPNLHAHHHHHKHHIRHKHRRRSLTSDEDHTKTQRNKQVMLTKPYWPWP</sequence>
<dbReference type="EMBL" id="HE600940">
    <property type="protein sequence ID" value="CAP31673.2"/>
    <property type="molecule type" value="Genomic_DNA"/>
</dbReference>
<accession>A8XGG7</accession>
<evidence type="ECO:0000313" key="2">
    <source>
        <dbReference type="EMBL" id="CAP31673.2"/>
    </source>
</evidence>
<dbReference type="eggNOG" id="ENOG502TIDQ">
    <property type="taxonomic scope" value="Eukaryota"/>
</dbReference>
<dbReference type="OMA" id="EDHTKTQ"/>
<reference evidence="2 3" key="1">
    <citation type="journal article" date="2003" name="PLoS Biol.">
        <title>The genome sequence of Caenorhabditis briggsae: a platform for comparative genomics.</title>
        <authorList>
            <person name="Stein L.D."/>
            <person name="Bao Z."/>
            <person name="Blasiar D."/>
            <person name="Blumenthal T."/>
            <person name="Brent M.R."/>
            <person name="Chen N."/>
            <person name="Chinwalla A."/>
            <person name="Clarke L."/>
            <person name="Clee C."/>
            <person name="Coghlan A."/>
            <person name="Coulson A."/>
            <person name="D'Eustachio P."/>
            <person name="Fitch D.H."/>
            <person name="Fulton L.A."/>
            <person name="Fulton R.E."/>
            <person name="Griffiths-Jones S."/>
            <person name="Harris T.W."/>
            <person name="Hillier L.W."/>
            <person name="Kamath R."/>
            <person name="Kuwabara P.E."/>
            <person name="Mardis E.R."/>
            <person name="Marra M.A."/>
            <person name="Miner T.L."/>
            <person name="Minx P."/>
            <person name="Mullikin J.C."/>
            <person name="Plumb R.W."/>
            <person name="Rogers J."/>
            <person name="Schein J.E."/>
            <person name="Sohrmann M."/>
            <person name="Spieth J."/>
            <person name="Stajich J.E."/>
            <person name="Wei C."/>
            <person name="Willey D."/>
            <person name="Wilson R.K."/>
            <person name="Durbin R."/>
            <person name="Waterston R.H."/>
        </authorList>
    </citation>
    <scope>NUCLEOTIDE SEQUENCE [LARGE SCALE GENOMIC DNA]</scope>
    <source>
        <strain evidence="2 3">AF16</strain>
    </source>
</reference>
<evidence type="ECO:0000313" key="3">
    <source>
        <dbReference type="Proteomes" id="UP000008549"/>
    </source>
</evidence>
<evidence type="ECO:0000313" key="4">
    <source>
        <dbReference type="WormBase" id="CBG12737"/>
    </source>
</evidence>
<dbReference type="STRING" id="6238.A8XGG7"/>
<dbReference type="WormBase" id="CBG12737">
    <property type="protein sequence ID" value="CBP09156"/>
    <property type="gene ID" value="WBGene00033643"/>
    <property type="gene designation" value="Cbr-let-383"/>
</dbReference>
<dbReference type="AlphaFoldDB" id="A8XGG7"/>
<dbReference type="InParanoid" id="A8XGG7"/>
<feature type="compositionally biased region" description="Basic residues" evidence="1">
    <location>
        <begin position="98"/>
        <end position="113"/>
    </location>
</feature>
<dbReference type="Proteomes" id="UP000008549">
    <property type="component" value="Unassembled WGS sequence"/>
</dbReference>
<name>A8XGG7_CAEBR</name>
<keyword evidence="3" id="KW-1185">Reference proteome</keyword>
<evidence type="ECO:0000256" key="1">
    <source>
        <dbReference type="SAM" id="MobiDB-lite"/>
    </source>
</evidence>
<organism evidence="2 3">
    <name type="scientific">Caenorhabditis briggsae</name>
    <dbReference type="NCBI Taxonomy" id="6238"/>
    <lineage>
        <taxon>Eukaryota</taxon>
        <taxon>Metazoa</taxon>
        <taxon>Ecdysozoa</taxon>
        <taxon>Nematoda</taxon>
        <taxon>Chromadorea</taxon>
        <taxon>Rhabditida</taxon>
        <taxon>Rhabditina</taxon>
        <taxon>Rhabditomorpha</taxon>
        <taxon>Rhabditoidea</taxon>
        <taxon>Rhabditidae</taxon>
        <taxon>Peloderinae</taxon>
        <taxon>Caenorhabditis</taxon>
    </lineage>
</organism>
<gene>
    <name evidence="4" type="primary">let-383</name>
    <name evidence="2 4" type="ORF">CBG12737</name>
    <name evidence="2" type="ORF">CBG_12737</name>
</gene>
<reference evidence="2 3" key="2">
    <citation type="journal article" date="2011" name="PLoS Genet.">
        <title>Caenorhabditis briggsae recombinant inbred line genotypes reveal inter-strain incompatibility and the evolution of recombination.</title>
        <authorList>
            <person name="Ross J.A."/>
            <person name="Koboldt D.C."/>
            <person name="Staisch J.E."/>
            <person name="Chamberlin H.M."/>
            <person name="Gupta B.P."/>
            <person name="Miller R.D."/>
            <person name="Baird S.E."/>
            <person name="Haag E.S."/>
        </authorList>
    </citation>
    <scope>NUCLEOTIDE SEQUENCE [LARGE SCALE GENOMIC DNA]</scope>
    <source>
        <strain evidence="2 3">AF16</strain>
    </source>
</reference>
<proteinExistence type="predicted"/>
<dbReference type="FunCoup" id="A8XGG7">
    <property type="interactions" value="305"/>
</dbReference>
<feature type="region of interest" description="Disordered" evidence="1">
    <location>
        <begin position="98"/>
        <end position="126"/>
    </location>
</feature>